<comment type="caution">
    <text evidence="1">The sequence shown here is derived from an EMBL/GenBank/DDBJ whole genome shotgun (WGS) entry which is preliminary data.</text>
</comment>
<name>A0A3M4A1M0_9PSED</name>
<dbReference type="InterPro" id="IPR038695">
    <property type="entry name" value="Saro_0823-like_sf"/>
</dbReference>
<reference evidence="1 2" key="1">
    <citation type="submission" date="2018-08" db="EMBL/GenBank/DDBJ databases">
        <title>Recombination of ecologically and evolutionarily significant loci maintains genetic cohesion in the Pseudomonas syringae species complex.</title>
        <authorList>
            <person name="Dillon M."/>
            <person name="Thakur S."/>
            <person name="Almeida R.N.D."/>
            <person name="Weir B.S."/>
            <person name="Guttman D.S."/>
        </authorList>
    </citation>
    <scope>NUCLEOTIDE SEQUENCE [LARGE SCALE GENOMIC DNA]</scope>
    <source>
        <strain evidence="1 2">ICMP 3706</strain>
    </source>
</reference>
<organism evidence="1 2">
    <name type="scientific">Pseudomonas syringae pv. persicae</name>
    <dbReference type="NCBI Taxonomy" id="237306"/>
    <lineage>
        <taxon>Bacteria</taxon>
        <taxon>Pseudomonadati</taxon>
        <taxon>Pseudomonadota</taxon>
        <taxon>Gammaproteobacteria</taxon>
        <taxon>Pseudomonadales</taxon>
        <taxon>Pseudomonadaceae</taxon>
        <taxon>Pseudomonas</taxon>
    </lineage>
</organism>
<gene>
    <name evidence="1" type="ORF">ALQ30_200413</name>
</gene>
<evidence type="ECO:0000313" key="1">
    <source>
        <dbReference type="EMBL" id="RMP00682.1"/>
    </source>
</evidence>
<evidence type="ECO:0008006" key="3">
    <source>
        <dbReference type="Google" id="ProtNLM"/>
    </source>
</evidence>
<dbReference type="Proteomes" id="UP000281604">
    <property type="component" value="Unassembled WGS sequence"/>
</dbReference>
<dbReference type="Gene3D" id="2.60.120.1140">
    <property type="entry name" value="Protein of unknown function DUF192"/>
    <property type="match status" value="1"/>
</dbReference>
<dbReference type="EMBL" id="RBQE01000444">
    <property type="protein sequence ID" value="RMP00682.1"/>
    <property type="molecule type" value="Genomic_DNA"/>
</dbReference>
<dbReference type="Pfam" id="PF02643">
    <property type="entry name" value="DUF192"/>
    <property type="match status" value="1"/>
</dbReference>
<dbReference type="RefSeq" id="WP_122290682.1">
    <property type="nucleotide sequence ID" value="NZ_RBQE01000444.1"/>
</dbReference>
<dbReference type="InterPro" id="IPR003795">
    <property type="entry name" value="DUF192"/>
</dbReference>
<proteinExistence type="predicted"/>
<dbReference type="PANTHER" id="PTHR37953">
    <property type="entry name" value="UPF0127 PROTEIN MJ1496"/>
    <property type="match status" value="1"/>
</dbReference>
<sequence length="159" mass="17415">MTFVKAARYVVVGLILTGLAVAYVVGQQRAAAGATTEVCDLQFSNGTTLSGVPVARTEAQEARGLMHKKDIGPGMLFTWDKPEPRVFWMHNTPHPLTIGFFDTDGVLFSLDDMQPNSDSYHFSFKPALDALELGQGEYQKLGLTVGVKLVGRRCRLPDQ</sequence>
<protein>
    <recommendedName>
        <fullName evidence="3">DUF192 domain-containing protein</fullName>
    </recommendedName>
</protein>
<evidence type="ECO:0000313" key="2">
    <source>
        <dbReference type="Proteomes" id="UP000281604"/>
    </source>
</evidence>
<accession>A0A3M4A1M0</accession>
<dbReference type="PANTHER" id="PTHR37953:SF1">
    <property type="entry name" value="UPF0127 PROTEIN MJ1496"/>
    <property type="match status" value="1"/>
</dbReference>
<dbReference type="AlphaFoldDB" id="A0A3M4A1M0"/>